<name>A0A6V7JB50_9HYME</name>
<gene>
    <name evidence="1" type="ORF">BBRV_LOCUS48185</name>
</gene>
<proteinExistence type="predicted"/>
<protein>
    <submittedName>
        <fullName evidence="1">Uncharacterized protein</fullName>
    </submittedName>
</protein>
<reference evidence="1" key="1">
    <citation type="submission" date="2020-07" db="EMBL/GenBank/DDBJ databases">
        <authorList>
            <person name="Ferguson B K."/>
        </authorList>
    </citation>
    <scope>NUCLEOTIDE SEQUENCE</scope>
    <source>
        <strain evidence="1">L06</strain>
    </source>
</reference>
<accession>A0A6V7JB50</accession>
<evidence type="ECO:0000313" key="1">
    <source>
        <dbReference type="EMBL" id="CAD1549430.1"/>
    </source>
</evidence>
<sequence length="107" mass="11899">MDVSDVDPSVDLAKWWINPGEHLDQRAPYAADSKGAPETSQSFLPVRHIPVSHVQIRGQMRRDRGIDTVYRKGRVLANPKLSTEIPGHSPLPTTRETARHLVVAGGW</sequence>
<dbReference type="AlphaFoldDB" id="A0A6V7JB50"/>
<organism evidence="1">
    <name type="scientific">Bracon brevicornis</name>
    <dbReference type="NCBI Taxonomy" id="1563983"/>
    <lineage>
        <taxon>Eukaryota</taxon>
        <taxon>Metazoa</taxon>
        <taxon>Ecdysozoa</taxon>
        <taxon>Arthropoda</taxon>
        <taxon>Hexapoda</taxon>
        <taxon>Insecta</taxon>
        <taxon>Pterygota</taxon>
        <taxon>Neoptera</taxon>
        <taxon>Endopterygota</taxon>
        <taxon>Hymenoptera</taxon>
        <taxon>Apocrita</taxon>
        <taxon>Ichneumonoidea</taxon>
        <taxon>Braconidae</taxon>
        <taxon>Braconinae</taxon>
        <taxon>Bracon</taxon>
    </lineage>
</organism>
<dbReference type="EMBL" id="CADCXW020000015">
    <property type="protein sequence ID" value="CAD1549430.1"/>
    <property type="molecule type" value="Genomic_DNA"/>
</dbReference>